<reference evidence="2 3" key="1">
    <citation type="journal article" date="2020" name="IScience">
        <title>Genome Sequencing of the Endangered Kingdonia uniflora (Circaeasteraceae, Ranunculales) Reveals Potential Mechanisms of Evolutionary Specialization.</title>
        <authorList>
            <person name="Sun Y."/>
            <person name="Deng T."/>
            <person name="Zhang A."/>
            <person name="Moore M.J."/>
            <person name="Landis J.B."/>
            <person name="Lin N."/>
            <person name="Zhang H."/>
            <person name="Zhang X."/>
            <person name="Huang J."/>
            <person name="Zhang X."/>
            <person name="Sun H."/>
            <person name="Wang H."/>
        </authorList>
    </citation>
    <scope>NUCLEOTIDE SEQUENCE [LARGE SCALE GENOMIC DNA]</scope>
    <source>
        <strain evidence="2">TB1705</strain>
        <tissue evidence="2">Leaf</tissue>
    </source>
</reference>
<dbReference type="EMBL" id="JACGCM010002017">
    <property type="protein sequence ID" value="KAF6146037.1"/>
    <property type="molecule type" value="Genomic_DNA"/>
</dbReference>
<protein>
    <recommendedName>
        <fullName evidence="1">RNase H type-1 domain-containing protein</fullName>
    </recommendedName>
</protein>
<name>A0A7J7LTY5_9MAGN</name>
<dbReference type="Pfam" id="PF13456">
    <property type="entry name" value="RVT_3"/>
    <property type="match status" value="1"/>
</dbReference>
<dbReference type="InterPro" id="IPR044730">
    <property type="entry name" value="RNase_H-like_dom_plant"/>
</dbReference>
<evidence type="ECO:0000313" key="3">
    <source>
        <dbReference type="Proteomes" id="UP000541444"/>
    </source>
</evidence>
<dbReference type="Proteomes" id="UP000541444">
    <property type="component" value="Unassembled WGS sequence"/>
</dbReference>
<dbReference type="OrthoDB" id="1297712at2759"/>
<organism evidence="2 3">
    <name type="scientific">Kingdonia uniflora</name>
    <dbReference type="NCBI Taxonomy" id="39325"/>
    <lineage>
        <taxon>Eukaryota</taxon>
        <taxon>Viridiplantae</taxon>
        <taxon>Streptophyta</taxon>
        <taxon>Embryophyta</taxon>
        <taxon>Tracheophyta</taxon>
        <taxon>Spermatophyta</taxon>
        <taxon>Magnoliopsida</taxon>
        <taxon>Ranunculales</taxon>
        <taxon>Circaeasteraceae</taxon>
        <taxon>Kingdonia</taxon>
    </lineage>
</organism>
<feature type="domain" description="RNase H type-1" evidence="1">
    <location>
        <begin position="93"/>
        <end position="182"/>
    </location>
</feature>
<dbReference type="Gene3D" id="3.30.420.10">
    <property type="entry name" value="Ribonuclease H-like superfamily/Ribonuclease H"/>
    <property type="match status" value="1"/>
</dbReference>
<keyword evidence="3" id="KW-1185">Reference proteome</keyword>
<evidence type="ECO:0000259" key="1">
    <source>
        <dbReference type="Pfam" id="PF13456"/>
    </source>
</evidence>
<dbReference type="PANTHER" id="PTHR47723">
    <property type="entry name" value="OS05G0353850 PROTEIN"/>
    <property type="match status" value="1"/>
</dbReference>
<comment type="caution">
    <text evidence="2">The sequence shown here is derived from an EMBL/GenBank/DDBJ whole genome shotgun (WGS) entry which is preliminary data.</text>
</comment>
<proteinExistence type="predicted"/>
<gene>
    <name evidence="2" type="ORF">GIB67_033396</name>
</gene>
<dbReference type="PANTHER" id="PTHR47723:SF19">
    <property type="entry name" value="POLYNUCLEOTIDYL TRANSFERASE, RIBONUCLEASE H-LIKE SUPERFAMILY PROTEIN"/>
    <property type="match status" value="1"/>
</dbReference>
<dbReference type="AlphaFoldDB" id="A0A7J7LTY5"/>
<accession>A0A7J7LTY5</accession>
<dbReference type="CDD" id="cd06222">
    <property type="entry name" value="RNase_H_like"/>
    <property type="match status" value="1"/>
</dbReference>
<dbReference type="GO" id="GO:0003676">
    <property type="term" value="F:nucleic acid binding"/>
    <property type="evidence" value="ECO:0007669"/>
    <property type="project" value="InterPro"/>
</dbReference>
<sequence>MGHKATVCTMIPEDDEEDIGERVRGGILPIAELPRPVTSLAMFRGGKVETDSQDDPSEGTLIRNVEGFSEFEGLQELNGTSALGNQILARVSTHKFTSSEESEAITVLEGVRWARVRGHLKVIIETDTEAIYSFCRNRGANIAWSTTAILPDCLALIDPGVDIRICYAPRSANVVAHTIAERLMGVMSVWTWYDSPQEWLHPSLEADNTTFDDAAKTMYKARDKGKWSYKEAYEVVSAHQCLKIL</sequence>
<dbReference type="InterPro" id="IPR053151">
    <property type="entry name" value="RNase_H-like"/>
</dbReference>
<evidence type="ECO:0000313" key="2">
    <source>
        <dbReference type="EMBL" id="KAF6146037.1"/>
    </source>
</evidence>
<dbReference type="GO" id="GO:0004523">
    <property type="term" value="F:RNA-DNA hybrid ribonuclease activity"/>
    <property type="evidence" value="ECO:0007669"/>
    <property type="project" value="InterPro"/>
</dbReference>
<dbReference type="InterPro" id="IPR002156">
    <property type="entry name" value="RNaseH_domain"/>
</dbReference>
<dbReference type="InterPro" id="IPR036397">
    <property type="entry name" value="RNaseH_sf"/>
</dbReference>